<sequence>MKKVFTLTAIAAFFMSAGPALAQQATGDKSAIFEINPVGQDVFSNKAKFRSFYKFRITHVNAIKLIGYTTSKPVNFESTVPNIFADTNLPALPAGTPAVVPAAPPALAWAAIPKPKGPKPELTQKQLDALKNTFADKYNDFTHDYRNVQLYIAAEDSLYKMLPDIIVPDPAGLQRNVEMYMLNIYDADHEYELEAKLKVTLSNIYDNYIALKQAYESLNKITNTSNTVLTGALKDKTGSITVTVDKASVLIKTDPFFLDQYTAATKIYDELNKGDAQAKIFNKAFKGISLFRRIIQPHAFELFTNSSQIMDDENLETPVLKDEKGTIVKTFNPVSIRAYGGSKVDFSTGYLVTFRGDDNYAYYYADGKIKGVAKQSHNSITNSIGALAHWYRRNATGASVALSGGFSLTTDGVIGFYAGGSGLFLEKNRLALSAGLSFVKVKVLNTGNLDKVTDTNKYTFNSTETTINYDALYKPGFFVGITYNIFGTNKSAAK</sequence>
<dbReference type="EMBL" id="JACWMX010000004">
    <property type="protein sequence ID" value="MBD1393506.1"/>
    <property type="molecule type" value="Genomic_DNA"/>
</dbReference>
<gene>
    <name evidence="2" type="ORF">IDJ76_10385</name>
</gene>
<protein>
    <recommendedName>
        <fullName evidence="4">DUF3575 domain-containing protein</fullName>
    </recommendedName>
</protein>
<evidence type="ECO:0000313" key="3">
    <source>
        <dbReference type="Proteomes" id="UP000619078"/>
    </source>
</evidence>
<reference evidence="2" key="1">
    <citation type="submission" date="2020-09" db="EMBL/GenBank/DDBJ databases">
        <title>Novel species of Mucilaginibacter isolated from a glacier on the Tibetan Plateau.</title>
        <authorList>
            <person name="Liu Q."/>
            <person name="Xin Y.-H."/>
        </authorList>
    </citation>
    <scope>NUCLEOTIDE SEQUENCE</scope>
    <source>
        <strain evidence="2">ZB1P21</strain>
    </source>
</reference>
<evidence type="ECO:0000313" key="2">
    <source>
        <dbReference type="EMBL" id="MBD1393506.1"/>
    </source>
</evidence>
<keyword evidence="3" id="KW-1185">Reference proteome</keyword>
<comment type="caution">
    <text evidence="2">The sequence shown here is derived from an EMBL/GenBank/DDBJ whole genome shotgun (WGS) entry which is preliminary data.</text>
</comment>
<keyword evidence="1" id="KW-0732">Signal</keyword>
<evidence type="ECO:0008006" key="4">
    <source>
        <dbReference type="Google" id="ProtNLM"/>
    </source>
</evidence>
<feature type="signal peptide" evidence="1">
    <location>
        <begin position="1"/>
        <end position="22"/>
    </location>
</feature>
<organism evidence="2 3">
    <name type="scientific">Mucilaginibacter glaciei</name>
    <dbReference type="NCBI Taxonomy" id="2772109"/>
    <lineage>
        <taxon>Bacteria</taxon>
        <taxon>Pseudomonadati</taxon>
        <taxon>Bacteroidota</taxon>
        <taxon>Sphingobacteriia</taxon>
        <taxon>Sphingobacteriales</taxon>
        <taxon>Sphingobacteriaceae</taxon>
        <taxon>Mucilaginibacter</taxon>
    </lineage>
</organism>
<feature type="chain" id="PRO_5037206930" description="DUF3575 domain-containing protein" evidence="1">
    <location>
        <begin position="23"/>
        <end position="494"/>
    </location>
</feature>
<dbReference type="Proteomes" id="UP000619078">
    <property type="component" value="Unassembled WGS sequence"/>
</dbReference>
<dbReference type="RefSeq" id="WP_191163254.1">
    <property type="nucleotide sequence ID" value="NZ_JACWMX010000004.1"/>
</dbReference>
<proteinExistence type="predicted"/>
<name>A0A926S690_9SPHI</name>
<evidence type="ECO:0000256" key="1">
    <source>
        <dbReference type="SAM" id="SignalP"/>
    </source>
</evidence>
<dbReference type="AlphaFoldDB" id="A0A926S690"/>
<accession>A0A926S690</accession>